<feature type="repeat" description="WD" evidence="3">
    <location>
        <begin position="221"/>
        <end position="262"/>
    </location>
</feature>
<name>A0A197KGJ2_9FUNG</name>
<dbReference type="InterPro" id="IPR001680">
    <property type="entry name" value="WD40_rpt"/>
</dbReference>
<dbReference type="SUPFAM" id="SSF50978">
    <property type="entry name" value="WD40 repeat-like"/>
    <property type="match status" value="3"/>
</dbReference>
<dbReference type="PRINTS" id="PR00320">
    <property type="entry name" value="GPROTEINBRPT"/>
</dbReference>
<dbReference type="EMBL" id="KV442013">
    <property type="protein sequence ID" value="OAQ35791.1"/>
    <property type="molecule type" value="Genomic_DNA"/>
</dbReference>
<dbReference type="PROSITE" id="PS50294">
    <property type="entry name" value="WD_REPEATS_REGION"/>
    <property type="match status" value="6"/>
</dbReference>
<dbReference type="PROSITE" id="PS50082">
    <property type="entry name" value="WD_REPEATS_2"/>
    <property type="match status" value="7"/>
</dbReference>
<dbReference type="Pfam" id="PF00400">
    <property type="entry name" value="WD40"/>
    <property type="match status" value="9"/>
</dbReference>
<evidence type="ECO:0000313" key="6">
    <source>
        <dbReference type="Proteomes" id="UP000078512"/>
    </source>
</evidence>
<dbReference type="InterPro" id="IPR036322">
    <property type="entry name" value="WD40_repeat_dom_sf"/>
</dbReference>
<keyword evidence="2" id="KW-0677">Repeat</keyword>
<proteinExistence type="predicted"/>
<evidence type="ECO:0000256" key="2">
    <source>
        <dbReference type="ARBA" id="ARBA00022737"/>
    </source>
</evidence>
<dbReference type="PANTHER" id="PTHR44129">
    <property type="entry name" value="WD REPEAT-CONTAINING PROTEIN POP1"/>
    <property type="match status" value="1"/>
</dbReference>
<feature type="repeat" description="WD" evidence="3">
    <location>
        <begin position="577"/>
        <end position="619"/>
    </location>
</feature>
<dbReference type="CDD" id="cd00200">
    <property type="entry name" value="WD40"/>
    <property type="match status" value="2"/>
</dbReference>
<dbReference type="Proteomes" id="UP000078512">
    <property type="component" value="Unassembled WGS sequence"/>
</dbReference>
<feature type="compositionally biased region" description="Acidic residues" evidence="4">
    <location>
        <begin position="689"/>
        <end position="700"/>
    </location>
</feature>
<dbReference type="Gene3D" id="2.130.10.10">
    <property type="entry name" value="YVTN repeat-like/Quinoprotein amine dehydrogenase"/>
    <property type="match status" value="5"/>
</dbReference>
<feature type="repeat" description="WD" evidence="3">
    <location>
        <begin position="304"/>
        <end position="336"/>
    </location>
</feature>
<dbReference type="OrthoDB" id="2438020at2759"/>
<accession>A0A197KGJ2</accession>
<feature type="repeat" description="WD" evidence="3">
    <location>
        <begin position="137"/>
        <end position="178"/>
    </location>
</feature>
<protein>
    <submittedName>
        <fullName evidence="5">WD40 repeat-like protein</fullName>
    </submittedName>
</protein>
<feature type="repeat" description="WD" evidence="3">
    <location>
        <begin position="53"/>
        <end position="85"/>
    </location>
</feature>
<reference evidence="5 6" key="1">
    <citation type="submission" date="2016-05" db="EMBL/GenBank/DDBJ databases">
        <title>Genome sequencing reveals origins of a unique bacterial endosymbiosis in the earliest lineages of terrestrial Fungi.</title>
        <authorList>
            <consortium name="DOE Joint Genome Institute"/>
            <person name="Uehling J."/>
            <person name="Gryganskyi A."/>
            <person name="Hameed K."/>
            <person name="Tschaplinski T."/>
            <person name="Misztal P."/>
            <person name="Wu S."/>
            <person name="Desiro A."/>
            <person name="Vande Pol N."/>
            <person name="Du Z.-Y."/>
            <person name="Zienkiewicz A."/>
            <person name="Zienkiewicz K."/>
            <person name="Morin E."/>
            <person name="Tisserant E."/>
            <person name="Splivallo R."/>
            <person name="Hainaut M."/>
            <person name="Henrissat B."/>
            <person name="Ohm R."/>
            <person name="Kuo A."/>
            <person name="Yan J."/>
            <person name="Lipzen A."/>
            <person name="Nolan M."/>
            <person name="Labutti K."/>
            <person name="Barry K."/>
            <person name="Goldstein A."/>
            <person name="Labbe J."/>
            <person name="Schadt C."/>
            <person name="Tuskan G."/>
            <person name="Grigoriev I."/>
            <person name="Martin F."/>
            <person name="Vilgalys R."/>
            <person name="Bonito G."/>
        </authorList>
    </citation>
    <scope>NUCLEOTIDE SEQUENCE [LARGE SCALE GENOMIC DNA]</scope>
    <source>
        <strain evidence="5 6">AG-77</strain>
    </source>
</reference>
<dbReference type="AlphaFoldDB" id="A0A197KGJ2"/>
<feature type="region of interest" description="Disordered" evidence="4">
    <location>
        <begin position="660"/>
        <end position="707"/>
    </location>
</feature>
<dbReference type="InterPro" id="IPR020472">
    <property type="entry name" value="WD40_PAC1"/>
</dbReference>
<dbReference type="InterPro" id="IPR019775">
    <property type="entry name" value="WD40_repeat_CS"/>
</dbReference>
<keyword evidence="1 3" id="KW-0853">WD repeat</keyword>
<evidence type="ECO:0000313" key="5">
    <source>
        <dbReference type="EMBL" id="OAQ35791.1"/>
    </source>
</evidence>
<feature type="repeat" description="WD" evidence="3">
    <location>
        <begin position="390"/>
        <end position="431"/>
    </location>
</feature>
<dbReference type="PROSITE" id="PS00678">
    <property type="entry name" value="WD_REPEATS_1"/>
    <property type="match status" value="2"/>
</dbReference>
<gene>
    <name evidence="5" type="ORF">K457DRAFT_65821</name>
</gene>
<dbReference type="InterPro" id="IPR050349">
    <property type="entry name" value="WD_LIS1/nudF_dynein_reg"/>
</dbReference>
<organism evidence="5 6">
    <name type="scientific">Linnemannia elongata AG-77</name>
    <dbReference type="NCBI Taxonomy" id="1314771"/>
    <lineage>
        <taxon>Eukaryota</taxon>
        <taxon>Fungi</taxon>
        <taxon>Fungi incertae sedis</taxon>
        <taxon>Mucoromycota</taxon>
        <taxon>Mortierellomycotina</taxon>
        <taxon>Mortierellomycetes</taxon>
        <taxon>Mortierellales</taxon>
        <taxon>Mortierellaceae</taxon>
        <taxon>Linnemannia</taxon>
    </lineage>
</organism>
<evidence type="ECO:0000256" key="4">
    <source>
        <dbReference type="SAM" id="MobiDB-lite"/>
    </source>
</evidence>
<dbReference type="InterPro" id="IPR015943">
    <property type="entry name" value="WD40/YVTN_repeat-like_dom_sf"/>
</dbReference>
<evidence type="ECO:0000256" key="3">
    <source>
        <dbReference type="PROSITE-ProRule" id="PRU00221"/>
    </source>
</evidence>
<evidence type="ECO:0000256" key="1">
    <source>
        <dbReference type="ARBA" id="ARBA00022574"/>
    </source>
</evidence>
<dbReference type="STRING" id="1314771.A0A197KGJ2"/>
<keyword evidence="6" id="KW-1185">Reference proteome</keyword>
<sequence length="707" mass="76371">MDGVQFGELPYLEVEEYAYACCHSLDGKTLALGLTGGRVELYDTETWEKTGIQAKHGRDITSLAFSPDGQRLVSGSEDNTVRVWDCVNNDPILLLDGHTEEVVSVAFSPCGKKVASASWDKTVRLWDSTTGDILYVLRGHEDFVNCVMFTSDGRQLVSGSSDDTVRFWDVETGAAGEVWDLNEGTVVCLAISPDGRQVVIGHGSGAMRVWSIATRSAGPALLGNTQEARSVIFSADGQRIASAGYDSTARVWDSTTGTPISVFSSTGPVYDVSFSLDSRNLFSVDGSIEIRLWDTRSSGSSMGQLGHCDSVRSVAYQPSGQFILSGATDGTVRQWDALTGAAGPTRVISDAMSMIYSITLSPDLNKTAAGSDDGDIQICDLRSSERRPDLEGHTDYVMELAFSPCSEWIASASEDKTVRLWDLRNGGQSQVLYEMPADSDTEEDDSGSDSDDPFVLAFSPTRSQLAVGDWDGTVNVYDTQTRAVLTTTTLDDDAVYALAYSPNGQELAIGIEGGILFWDLQSKEPGDKLELNNEYGVHPIVYSPCGEWIACGDGEWGLQLCRHQSSEKNTWRCVSVIEGFLGKVDAIAWNPVVPLEFVTGCRDRSIRVWRISESNDGNVVSVDMVWGSNVGVLGASGMRIDDVIGLDAESRRLLIQRGAVDGNSASKEDESNPSSGGVVNADDGKETDDREEETDDGEEGNGERGEE</sequence>
<dbReference type="SMART" id="SM00320">
    <property type="entry name" value="WD40"/>
    <property type="match status" value="12"/>
</dbReference>
<feature type="repeat" description="WD" evidence="3">
    <location>
        <begin position="95"/>
        <end position="136"/>
    </location>
</feature>